<dbReference type="Pfam" id="PF00629">
    <property type="entry name" value="MAM"/>
    <property type="match status" value="1"/>
</dbReference>
<dbReference type="PROSITE" id="PS50060">
    <property type="entry name" value="MAM_2"/>
    <property type="match status" value="1"/>
</dbReference>
<dbReference type="InterPro" id="IPR003961">
    <property type="entry name" value="FN3_dom"/>
</dbReference>
<dbReference type="PANTHER" id="PTHR46708">
    <property type="entry name" value="TENASCIN"/>
    <property type="match status" value="1"/>
</dbReference>
<feature type="domain" description="Fibronectin type-III" evidence="4">
    <location>
        <begin position="494"/>
        <end position="583"/>
    </location>
</feature>
<dbReference type="SMART" id="SM00137">
    <property type="entry name" value="MAM"/>
    <property type="match status" value="1"/>
</dbReference>
<dbReference type="InterPro" id="IPR036116">
    <property type="entry name" value="FN3_sf"/>
</dbReference>
<keyword evidence="1" id="KW-0677">Repeat</keyword>
<dbReference type="SUPFAM" id="SSF49899">
    <property type="entry name" value="Concanavalin A-like lectins/glucanases"/>
    <property type="match status" value="1"/>
</dbReference>
<dbReference type="Gene3D" id="2.60.40.10">
    <property type="entry name" value="Immunoglobulins"/>
    <property type="match status" value="2"/>
</dbReference>
<dbReference type="InterPro" id="IPR013320">
    <property type="entry name" value="ConA-like_dom_sf"/>
</dbReference>
<evidence type="ECO:0000259" key="3">
    <source>
        <dbReference type="PROSITE" id="PS50060"/>
    </source>
</evidence>
<dbReference type="InterPro" id="IPR026341">
    <property type="entry name" value="T9SS_type_B"/>
</dbReference>
<feature type="chain" id="PRO_5045130441" evidence="2">
    <location>
        <begin position="22"/>
        <end position="1534"/>
    </location>
</feature>
<dbReference type="InterPro" id="IPR000998">
    <property type="entry name" value="MAM_dom"/>
</dbReference>
<dbReference type="SMART" id="SM00060">
    <property type="entry name" value="FN3"/>
    <property type="match status" value="2"/>
</dbReference>
<dbReference type="NCBIfam" id="TIGR04131">
    <property type="entry name" value="Bac_Flav_CTERM"/>
    <property type="match status" value="1"/>
</dbReference>
<protein>
    <submittedName>
        <fullName evidence="5">Gliding motility-associated C-terminal domain-containing protein</fullName>
    </submittedName>
</protein>
<dbReference type="PANTHER" id="PTHR46708:SF2">
    <property type="entry name" value="FIBRONECTIN TYPE-III DOMAIN-CONTAINING PROTEIN"/>
    <property type="match status" value="1"/>
</dbReference>
<dbReference type="RefSeq" id="WP_248412438.1">
    <property type="nucleotide sequence ID" value="NZ_JALPQF010000005.1"/>
</dbReference>
<feature type="domain" description="Fibronectin type-III" evidence="4">
    <location>
        <begin position="214"/>
        <end position="306"/>
    </location>
</feature>
<dbReference type="Pfam" id="PF13585">
    <property type="entry name" value="CHU_C"/>
    <property type="match status" value="1"/>
</dbReference>
<evidence type="ECO:0000259" key="4">
    <source>
        <dbReference type="PROSITE" id="PS50853"/>
    </source>
</evidence>
<dbReference type="SUPFAM" id="SSF49265">
    <property type="entry name" value="Fibronectin type III"/>
    <property type="match status" value="2"/>
</dbReference>
<dbReference type="InterPro" id="IPR050991">
    <property type="entry name" value="ECM_Regulatory_Proteins"/>
</dbReference>
<dbReference type="InterPro" id="IPR013783">
    <property type="entry name" value="Ig-like_fold"/>
</dbReference>
<feature type="signal peptide" evidence="2">
    <location>
        <begin position="1"/>
        <end position="21"/>
    </location>
</feature>
<evidence type="ECO:0000256" key="1">
    <source>
        <dbReference type="ARBA" id="ARBA00022737"/>
    </source>
</evidence>
<dbReference type="Proteomes" id="UP001203687">
    <property type="component" value="Unassembled WGS sequence"/>
</dbReference>
<evidence type="ECO:0000313" key="5">
    <source>
        <dbReference type="EMBL" id="MCK8480283.1"/>
    </source>
</evidence>
<proteinExistence type="predicted"/>
<comment type="caution">
    <text evidence="5">The sequence shown here is derived from an EMBL/GenBank/DDBJ whole genome shotgun (WGS) entry which is preliminary data.</text>
</comment>
<accession>A0ABT0H7E5</accession>
<sequence length="1534" mass="162378">MKKILLSLPFLFVFSIWCADAQITSYPYLEDFESGDGGWVVDAANPGSWALGTPAATVINSADSGTNAWVTNLTGDYVANENGIVTSPVFDLSTLVAPSIEMSVWWNSEFSWDGMVLQSSIDGGTSWQNVGAFGDPNNWYNDNSIAGNPGGQQEGWTGRGTSGSGGWVIARHALNGLGGQANVILRVAFGSDGSVQDEGVAFDTVSIFEVSCPEPSGITIAAVTENSAEVSWTPGGAETTWEIAIQNAGTGIPSGGTTTMNNNPYDAMSLTPSTAYEVYVRSDCGADGFSNWVGPFNFTTLNTPPPPPLGVNCVTGTSSFIFTENFDQDPPAGWTGTGFDGTDGNWDITGAGANSFGTGPANAYDGGTGSHLEYEASGNATDIASAISPAIDLTSAVDGAELSFFFHAFGEDIGTLNVNIANDAAGPFTTLFTWVGDLQITDDEAWVPVGINLDAYLGQVIYLEFSYGGAGSGFEGDMAIDFVRVESCGSFCIPPSAITVTDITGTSAEISWTPNNGETSWEYVVVPAGTGEPTGPGTTTSTPSASISGLDFETEYEVWVRADCGSSFSIWGGPVTFTTTIQTNFDVDCAVGPVDSFLCYGNNDSEIFTYTSSDGSPLNLTINTGEIEGAPFDFLLVSDGNGTVLYNDEGNDGVLDGLTFQSITDTITIQILSDGSVSCESGSFCCSDGIDYTVACATCINPVATYQVIDDCDNGDQFLIDVNITSLGDATSLTISNNIDATTVPVTATGVYQIGPFPFLVDVVVTVSNDQDVNCVINSSPIQLLACPPENDNPCGAIVAVVNDDQSCDLVTPGTLVEATDSGVPAGSCAGNPDDDVWFQFTALNEVQLISVINIAGGGFNTDHALYEGDDCNNLVEIECTDGVASVTPQLVVGNTYYVRVFSGGNNPETTTFDLCIKEAPTNIICENAENFCAEAGGALTTSNIIGIPDPTDIACLGSAPNPTWNIIQIGEPGLIEIEIAQTDEDGNGLDVDFVLWGPFDDLEGACDNLDLGCPDPNDCPNNTTSPDFYPFGNIVDCSYSFVSTENLTIDNAQTGEIYLLLVTNFSDDPGTISISQTNTGGENDGDITAEIEVDLGPDQDLCGFDTFEIIAESPFADTWEWYCDGFIIEGETSSSLVVSETCTYTVIVYDEQCDAQAQDSVTITFGDEPVANSVPDMITCDDISADEIEDFDLETQTAGILGAQDATEFNVSYHLTLADAQSNVGALSSPYTNISNPQTIFVRIEDANATFCSATTSFNLIISGPTPDATSVPIEVCDDDTDGVTLFDLAAHDANILNGQSDVDFSVSYYETEADAEAGTGAIDTSVLYSSSSQTIYARVESNIAFDCYSTTPFDLIVKPLPSTSFTTDFDYEVCPNATVPILITATANNYTESEVSIVWYRDGGVIAGESGLTLSVLEAGLYEIEVTFNDSTMCSSITAQTVIELESCVIPQGISPNGDGMNDVFDLSSYDVSKLEIFNRNGTLVYSKNNYTNEWYGQTNDGDELPVGTYFYTMEYEDGKRRSAWVYIQRLN</sequence>
<dbReference type="CDD" id="cd00063">
    <property type="entry name" value="FN3"/>
    <property type="match status" value="2"/>
</dbReference>
<organism evidence="5 6">
    <name type="scientific">Psychroserpens algicola</name>
    <dbReference type="NCBI Taxonomy" id="1719034"/>
    <lineage>
        <taxon>Bacteria</taxon>
        <taxon>Pseudomonadati</taxon>
        <taxon>Bacteroidota</taxon>
        <taxon>Flavobacteriia</taxon>
        <taxon>Flavobacteriales</taxon>
        <taxon>Flavobacteriaceae</taxon>
        <taxon>Psychroserpens</taxon>
    </lineage>
</organism>
<dbReference type="Pfam" id="PF23759">
    <property type="entry name" value="GBD_T9SS_assoc"/>
    <property type="match status" value="1"/>
</dbReference>
<gene>
    <name evidence="5" type="ORF">MUY34_06595</name>
</gene>
<dbReference type="Pfam" id="PF00041">
    <property type="entry name" value="fn3"/>
    <property type="match status" value="2"/>
</dbReference>
<dbReference type="PROSITE" id="PS50853">
    <property type="entry name" value="FN3"/>
    <property type="match status" value="2"/>
</dbReference>
<evidence type="ECO:0000256" key="2">
    <source>
        <dbReference type="SAM" id="SignalP"/>
    </source>
</evidence>
<feature type="domain" description="MAM" evidence="3">
    <location>
        <begin position="322"/>
        <end position="490"/>
    </location>
</feature>
<name>A0ABT0H7E5_9FLAO</name>
<dbReference type="InterPro" id="IPR056600">
    <property type="entry name" value="GBD_T9SS_assoc"/>
</dbReference>
<keyword evidence="2" id="KW-0732">Signal</keyword>
<reference evidence="5" key="1">
    <citation type="submission" date="2022-04" db="EMBL/GenBank/DDBJ databases">
        <authorList>
            <person name="Ren T."/>
        </authorList>
    </citation>
    <scope>NUCLEOTIDE SEQUENCE</scope>
    <source>
        <strain evidence="5">F63249</strain>
    </source>
</reference>
<dbReference type="Gene3D" id="2.60.120.200">
    <property type="match status" value="1"/>
</dbReference>
<dbReference type="EMBL" id="JALPQF010000005">
    <property type="protein sequence ID" value="MCK8480283.1"/>
    <property type="molecule type" value="Genomic_DNA"/>
</dbReference>
<evidence type="ECO:0000313" key="6">
    <source>
        <dbReference type="Proteomes" id="UP001203687"/>
    </source>
</evidence>
<keyword evidence="6" id="KW-1185">Reference proteome</keyword>